<feature type="chain" id="PRO_5046104487" evidence="1">
    <location>
        <begin position="18"/>
        <end position="201"/>
    </location>
</feature>
<accession>A0ABR0E4K8</accession>
<proteinExistence type="predicted"/>
<gene>
    <name evidence="2" type="ORF">PRZ48_012130</name>
</gene>
<dbReference type="EMBL" id="JAXOVC010000010">
    <property type="protein sequence ID" value="KAK4496151.1"/>
    <property type="molecule type" value="Genomic_DNA"/>
</dbReference>
<protein>
    <submittedName>
        <fullName evidence="2">Uncharacterized protein</fullName>
    </submittedName>
</protein>
<keyword evidence="1" id="KW-0732">Signal</keyword>
<reference evidence="2 3" key="1">
    <citation type="journal article" date="2023" name="G3 (Bethesda)">
        <title>A chromosome-level genome assembly of Zasmidium syzygii isolated from banana leaves.</title>
        <authorList>
            <person name="van Westerhoven A.C."/>
            <person name="Mehrabi R."/>
            <person name="Talebi R."/>
            <person name="Steentjes M.B.F."/>
            <person name="Corcolon B."/>
            <person name="Chong P.A."/>
            <person name="Kema G.H.J."/>
            <person name="Seidl M.F."/>
        </authorList>
    </citation>
    <scope>NUCLEOTIDE SEQUENCE [LARGE SCALE GENOMIC DNA]</scope>
    <source>
        <strain evidence="2 3">P124</strain>
    </source>
</reference>
<comment type="caution">
    <text evidence="2">The sequence shown here is derived from an EMBL/GenBank/DDBJ whole genome shotgun (WGS) entry which is preliminary data.</text>
</comment>
<evidence type="ECO:0000313" key="3">
    <source>
        <dbReference type="Proteomes" id="UP001305779"/>
    </source>
</evidence>
<organism evidence="2 3">
    <name type="scientific">Zasmidium cellare</name>
    <name type="common">Wine cellar mold</name>
    <name type="synonym">Racodium cellare</name>
    <dbReference type="NCBI Taxonomy" id="395010"/>
    <lineage>
        <taxon>Eukaryota</taxon>
        <taxon>Fungi</taxon>
        <taxon>Dikarya</taxon>
        <taxon>Ascomycota</taxon>
        <taxon>Pezizomycotina</taxon>
        <taxon>Dothideomycetes</taxon>
        <taxon>Dothideomycetidae</taxon>
        <taxon>Mycosphaerellales</taxon>
        <taxon>Mycosphaerellaceae</taxon>
        <taxon>Zasmidium</taxon>
    </lineage>
</organism>
<name>A0ABR0E4K8_ZASCE</name>
<feature type="signal peptide" evidence="1">
    <location>
        <begin position="1"/>
        <end position="17"/>
    </location>
</feature>
<sequence length="201" mass="21767">MKFSLPVVGLMAASVLAQEPVEQPIVDAIAVIQSRTQKVDADVLAWSGDRRGFIPIFFDSQKLLKSINNGTTVANANEPLDFNGAVNVGLATLNLIPIVNQTLIDYIAAIPKFNKLYLTPTVLDSLNQQKAASDVFSAAVVAKVPADLQGLAGTITAPIDEDFDVAIAAFQAAVDSLPKWPHHPKGWTGWGWRWGRGWGWY</sequence>
<dbReference type="PANTHER" id="PTHR38123:SF1">
    <property type="entry name" value="HYDROPHOBIC SURFACE BINDING PROTEIN"/>
    <property type="match status" value="1"/>
</dbReference>
<dbReference type="PANTHER" id="PTHR38123">
    <property type="entry name" value="CELL WALL SERINE-THREONINE-RICH GALACTOMANNOPROTEIN MP1 (AFU_ORTHOLOGUE AFUA_4G03240)"/>
    <property type="match status" value="1"/>
</dbReference>
<dbReference type="Pfam" id="PF12296">
    <property type="entry name" value="HsbA"/>
    <property type="match status" value="1"/>
</dbReference>
<dbReference type="Gene3D" id="1.20.1280.140">
    <property type="match status" value="1"/>
</dbReference>
<keyword evidence="3" id="KW-1185">Reference proteome</keyword>
<dbReference type="Proteomes" id="UP001305779">
    <property type="component" value="Unassembled WGS sequence"/>
</dbReference>
<evidence type="ECO:0000313" key="2">
    <source>
        <dbReference type="EMBL" id="KAK4496151.1"/>
    </source>
</evidence>
<evidence type="ECO:0000256" key="1">
    <source>
        <dbReference type="SAM" id="SignalP"/>
    </source>
</evidence>
<dbReference type="InterPro" id="IPR021054">
    <property type="entry name" value="Cell_wall_mannoprotein_1"/>
</dbReference>